<name>A0ABZ2C5I1_9PROT</name>
<dbReference type="RefSeq" id="WP_331256852.1">
    <property type="nucleotide sequence ID" value="NZ_CP133271.1"/>
</dbReference>
<proteinExistence type="predicted"/>
<evidence type="ECO:0000313" key="2">
    <source>
        <dbReference type="EMBL" id="WVX67737.1"/>
    </source>
</evidence>
<keyword evidence="3" id="KW-1185">Reference proteome</keyword>
<dbReference type="EMBL" id="CP133271">
    <property type="protein sequence ID" value="WVX67737.1"/>
    <property type="molecule type" value="Genomic_DNA"/>
</dbReference>
<sequence>MTHLTTYTSATLPNPHEMDNALKLAQFAAQSGFFPAYKGRPQEAVMAILYGQSLGLAWGQSLLNITVINGRPTLWGDAMLAIVKASSDFEYCHETFDKANKMAICEVKRHGEAPQVRTFSYEQAQRAGLASKDNWRKYPERMLQMRARAFALRDVFPHLLNGIYMTEEMSGTSPLPPRQEPVPQPQTVIAVKEEEPTLETLETTEETDFAESPVTPEPQTPENDEDKTADETLNDTSDGDAVQNASAKPDNLATLELARLRRQALQEQKLRKMTVNIERHLKRATS</sequence>
<reference evidence="2 3" key="1">
    <citation type="journal article" date="2024" name="Environ. Microbiol.">
        <title>Novel evolutionary insights on the interactions of the Holosporales (Alphaproteobacteria) with eukaryotic hosts from comparative genomics.</title>
        <authorList>
            <person name="Giovannini M."/>
            <person name="Petroni G."/>
            <person name="Castelli M."/>
        </authorList>
    </citation>
    <scope>NUCLEOTIDE SEQUENCE [LARGE SCALE GENOMIC DNA]</scope>
    <source>
        <strain evidence="2 3">US_Bl 15I1</strain>
    </source>
</reference>
<gene>
    <name evidence="2" type="ORF">Bealeia1_01954</name>
</gene>
<accession>A0ABZ2C5I1</accession>
<organism evidence="2 3">
    <name type="scientific">Candidatus Bealeia paramacronuclearis</name>
    <dbReference type="NCBI Taxonomy" id="1921001"/>
    <lineage>
        <taxon>Bacteria</taxon>
        <taxon>Pseudomonadati</taxon>
        <taxon>Pseudomonadota</taxon>
        <taxon>Alphaproteobacteria</taxon>
        <taxon>Holosporales</taxon>
        <taxon>Holosporaceae</taxon>
        <taxon>Candidatus Bealeia</taxon>
    </lineage>
</organism>
<geneLocation type="plasmid" evidence="2 3">
    <name>pBealeia1</name>
</geneLocation>
<protein>
    <submittedName>
        <fullName evidence="2">Recombinase RecT</fullName>
    </submittedName>
</protein>
<dbReference type="Proteomes" id="UP001330434">
    <property type="component" value="Plasmid pBealeia1"/>
</dbReference>
<keyword evidence="2" id="KW-0614">Plasmid</keyword>
<evidence type="ECO:0000313" key="3">
    <source>
        <dbReference type="Proteomes" id="UP001330434"/>
    </source>
</evidence>
<evidence type="ECO:0000256" key="1">
    <source>
        <dbReference type="SAM" id="MobiDB-lite"/>
    </source>
</evidence>
<feature type="region of interest" description="Disordered" evidence="1">
    <location>
        <begin position="192"/>
        <end position="250"/>
    </location>
</feature>